<dbReference type="OMA" id="ELQCGAG"/>
<dbReference type="CTD" id="104946270"/>
<sequence length="224" mass="25113">MSRSQQRTSLEQRDLQAYDGKLPEISCVPKWQTAKLKVFLEYVSAYGLSDSSENTAMPRLSQGMEKYPAIPNPFPVVQKTQSGANKFPNSSDSNEDSSLPPLYLLPSVPRQSFFDGYYKSREDIAMGNADRKRVPQITAPLKNSELQCGAGDLGAVRLKKYNRCSSLVSFPDGSKFRTGYHFTDPVKGAPPQFLQRLAELAALECETIHQEKSRKIRKTKKQEA</sequence>
<name>A0A9F5IRQ4_PYTBI</name>
<evidence type="ECO:0000313" key="3">
    <source>
        <dbReference type="RefSeq" id="XP_025020283.1"/>
    </source>
</evidence>
<dbReference type="GeneID" id="112540263"/>
<accession>A0A9F5IRQ4</accession>
<dbReference type="Pfam" id="PF17690">
    <property type="entry name" value="DUF5537"/>
    <property type="match status" value="1"/>
</dbReference>
<keyword evidence="2" id="KW-1185">Reference proteome</keyword>
<evidence type="ECO:0000313" key="2">
    <source>
        <dbReference type="Proteomes" id="UP000695026"/>
    </source>
</evidence>
<feature type="compositionally biased region" description="Polar residues" evidence="1">
    <location>
        <begin position="78"/>
        <end position="92"/>
    </location>
</feature>
<feature type="region of interest" description="Disordered" evidence="1">
    <location>
        <begin position="78"/>
        <end position="100"/>
    </location>
</feature>
<dbReference type="OrthoDB" id="9888309at2759"/>
<evidence type="ECO:0000256" key="1">
    <source>
        <dbReference type="SAM" id="MobiDB-lite"/>
    </source>
</evidence>
<dbReference type="KEGG" id="pbi:112540263"/>
<organism evidence="2 3">
    <name type="scientific">Python bivittatus</name>
    <name type="common">Burmese python</name>
    <name type="synonym">Python molurus bivittatus</name>
    <dbReference type="NCBI Taxonomy" id="176946"/>
    <lineage>
        <taxon>Eukaryota</taxon>
        <taxon>Metazoa</taxon>
        <taxon>Chordata</taxon>
        <taxon>Craniata</taxon>
        <taxon>Vertebrata</taxon>
        <taxon>Euteleostomi</taxon>
        <taxon>Lepidosauria</taxon>
        <taxon>Squamata</taxon>
        <taxon>Bifurcata</taxon>
        <taxon>Unidentata</taxon>
        <taxon>Episquamata</taxon>
        <taxon>Toxicofera</taxon>
        <taxon>Serpentes</taxon>
        <taxon>Henophidia</taxon>
        <taxon>Pythonidae</taxon>
        <taxon>Python</taxon>
    </lineage>
</organism>
<protein>
    <submittedName>
        <fullName evidence="3">Uncharacterized protein</fullName>
    </submittedName>
</protein>
<dbReference type="Proteomes" id="UP000695026">
    <property type="component" value="Unplaced"/>
</dbReference>
<gene>
    <name evidence="3" type="primary">CUNH8orf89</name>
</gene>
<dbReference type="RefSeq" id="XP_025020283.1">
    <property type="nucleotide sequence ID" value="XM_025164515.1"/>
</dbReference>
<dbReference type="AlphaFoldDB" id="A0A9F5IRQ4"/>
<dbReference type="InterPro" id="IPR040505">
    <property type="entry name" value="DUF5537"/>
</dbReference>
<proteinExistence type="predicted"/>
<reference evidence="3" key="1">
    <citation type="submission" date="2025-08" db="UniProtKB">
        <authorList>
            <consortium name="RefSeq"/>
        </authorList>
    </citation>
    <scope>IDENTIFICATION</scope>
    <source>
        <tissue evidence="3">Liver</tissue>
    </source>
</reference>